<keyword evidence="4" id="KW-0812">Transmembrane</keyword>
<evidence type="ECO:0000313" key="9">
    <source>
        <dbReference type="Proteomes" id="UP000657918"/>
    </source>
</evidence>
<dbReference type="InterPro" id="IPR029063">
    <property type="entry name" value="SAM-dependent_MTases_sf"/>
</dbReference>
<keyword evidence="3" id="KW-0808">Transferase</keyword>
<evidence type="ECO:0000256" key="2">
    <source>
        <dbReference type="ARBA" id="ARBA00010271"/>
    </source>
</evidence>
<evidence type="ECO:0000256" key="1">
    <source>
        <dbReference type="ARBA" id="ARBA00004323"/>
    </source>
</evidence>
<name>A0A835JAX4_9ROSI</name>
<comment type="similarity">
    <text evidence="2">Belongs to the glycosyltransferase 47 family.</text>
</comment>
<proteinExistence type="inferred from homology"/>
<keyword evidence="3" id="KW-0328">Glycosyltransferase</keyword>
<feature type="region of interest" description="Disordered" evidence="6">
    <location>
        <begin position="1"/>
        <end position="22"/>
    </location>
</feature>
<evidence type="ECO:0000256" key="3">
    <source>
        <dbReference type="ARBA" id="ARBA00022676"/>
    </source>
</evidence>
<dbReference type="OrthoDB" id="1924787at2759"/>
<dbReference type="Pfam" id="PF03016">
    <property type="entry name" value="Exostosin_GT47"/>
    <property type="match status" value="1"/>
</dbReference>
<comment type="caution">
    <text evidence="8">The sequence shown here is derived from an EMBL/GenBank/DDBJ whole genome shotgun (WGS) entry which is preliminary data.</text>
</comment>
<comment type="subcellular location">
    <subcellularLocation>
        <location evidence="1">Golgi apparatus membrane</location>
        <topology evidence="1">Single-pass type II membrane protein</topology>
    </subcellularLocation>
</comment>
<sequence>MMGPHLSSIHLQSNGRLLPPSKELSTDPKLQLYTLIDKRDTFFTSFLDSHLVFLLLLDALCEDDGETTCEKVLQQPNLVDGVTAVLVSNYENSITTQKSESLQFTTSLNETLIGPNRTDFITRQPSKDQQSVKEKPVADSCSGKYIYIHDLPRRFNQELIENCESITVGTERNICPYLVNSGLGHKVEDLEGVLLNKSWYSTNQFLLAVIFHNKMKQYKCLTNDSSLASAIYVPFYAGLDVGRYLWGVKASIRDQSSFDFVKWMVSRPEWEKMWGRDHFLVVGRISWDFRRQTDNESDWGSKLRFLPESNNMSMLSIESSSWNNDYAIPYPTCFHPSKDSEVLQWQDKMRRKKRPYLFSFAGAPRPDLQDSVRGKIIEECQASKNLCKLQECSYGVNGAITCDNPANVMRLFQNSVYCLQPAGDSYTRRSIFDAILAGCIPVFFHPGTAYAQYKWHLPQNYSKYSVFVPVKDVRDWKTGINETLLRIPEERVVSMREEVIRLIPSIIYANPRSRLETFEDAFDLAVKGILDRIEGVRKVIRDGGDPSAGFADGDDFKYTFSGLQVQSHKTPTLALDLVPATTSEGELKKQEDPKKKWPRTQPFSYSLQHPECQETPLPPPPPPVEVLSSEVSLNVKCSVEPVNLEDGLTLLKGRVSTKEVFGLPNSDLVPGVYEDLIKALQAEVQNGHLSFSGKRVLEVIQCCFASHQYADTMLGCGHGLPGIFAFLEGASAVHFQDFNAEVLQCLTIPNVNANLSEKLIPSKSKDASSDTEGELRFFAGDWSQVHQCLPHANKKEKDLSCSSGHSPHSGYDIVLMAETIYSISAQHNLYSLIKKCLSHPGGVVYMAAKKHYFGVGGGTRQFLSMVEKDGVMAASLVAEVADGSSNVREVWKLSI</sequence>
<dbReference type="AlphaFoldDB" id="A0A835JAX4"/>
<keyword evidence="4" id="KW-0735">Signal-anchor</keyword>
<dbReference type="PANTHER" id="PTHR11062">
    <property type="entry name" value="EXOSTOSIN HEPARAN SULFATE GLYCOSYLTRANSFERASE -RELATED"/>
    <property type="match status" value="1"/>
</dbReference>
<accession>A0A835JAX4</accession>
<feature type="domain" description="Exostosin GT47" evidence="7">
    <location>
        <begin position="141"/>
        <end position="478"/>
    </location>
</feature>
<keyword evidence="9" id="KW-1185">Reference proteome</keyword>
<evidence type="ECO:0000256" key="6">
    <source>
        <dbReference type="SAM" id="MobiDB-lite"/>
    </source>
</evidence>
<dbReference type="InterPro" id="IPR004263">
    <property type="entry name" value="Exostosin"/>
</dbReference>
<keyword evidence="5" id="KW-0333">Golgi apparatus</keyword>
<dbReference type="EMBL" id="JADGMS010000016">
    <property type="protein sequence ID" value="KAF9666151.1"/>
    <property type="molecule type" value="Genomic_DNA"/>
</dbReference>
<reference evidence="8 9" key="1">
    <citation type="submission" date="2020-10" db="EMBL/GenBank/DDBJ databases">
        <title>Plant Genome Project.</title>
        <authorList>
            <person name="Zhang R.-G."/>
        </authorList>
    </citation>
    <scope>NUCLEOTIDE SEQUENCE [LARGE SCALE GENOMIC DNA]</scope>
    <source>
        <strain evidence="8">FAFU-HL-1</strain>
        <tissue evidence="8">Leaf</tissue>
    </source>
</reference>
<dbReference type="Proteomes" id="UP000657918">
    <property type="component" value="Chromosome 16"/>
</dbReference>
<gene>
    <name evidence="8" type="ORF">SADUNF_Sadunf16G0198900</name>
</gene>
<evidence type="ECO:0000313" key="8">
    <source>
        <dbReference type="EMBL" id="KAF9666151.1"/>
    </source>
</evidence>
<dbReference type="GO" id="GO:0016757">
    <property type="term" value="F:glycosyltransferase activity"/>
    <property type="evidence" value="ECO:0007669"/>
    <property type="project" value="UniProtKB-KW"/>
</dbReference>
<evidence type="ECO:0000259" key="7">
    <source>
        <dbReference type="Pfam" id="PF03016"/>
    </source>
</evidence>
<dbReference type="Gene3D" id="3.40.50.150">
    <property type="entry name" value="Vaccinia Virus protein VP39"/>
    <property type="match status" value="1"/>
</dbReference>
<organism evidence="8 9">
    <name type="scientific">Salix dunnii</name>
    <dbReference type="NCBI Taxonomy" id="1413687"/>
    <lineage>
        <taxon>Eukaryota</taxon>
        <taxon>Viridiplantae</taxon>
        <taxon>Streptophyta</taxon>
        <taxon>Embryophyta</taxon>
        <taxon>Tracheophyta</taxon>
        <taxon>Spermatophyta</taxon>
        <taxon>Magnoliopsida</taxon>
        <taxon>eudicotyledons</taxon>
        <taxon>Gunneridae</taxon>
        <taxon>Pentapetalae</taxon>
        <taxon>rosids</taxon>
        <taxon>fabids</taxon>
        <taxon>Malpighiales</taxon>
        <taxon>Salicaceae</taxon>
        <taxon>Saliceae</taxon>
        <taxon>Salix</taxon>
    </lineage>
</organism>
<protein>
    <recommendedName>
        <fullName evidence="7">Exostosin GT47 domain-containing protein</fullName>
    </recommendedName>
</protein>
<dbReference type="PANTHER" id="PTHR11062:SF241">
    <property type="entry name" value="XYLOGLUCAN GALACTOSYLTRANSFERASE GT14-RELATED"/>
    <property type="match status" value="1"/>
</dbReference>
<dbReference type="GO" id="GO:0000139">
    <property type="term" value="C:Golgi membrane"/>
    <property type="evidence" value="ECO:0007669"/>
    <property type="project" value="UniProtKB-SubCell"/>
</dbReference>
<evidence type="ECO:0000256" key="4">
    <source>
        <dbReference type="ARBA" id="ARBA00022968"/>
    </source>
</evidence>
<evidence type="ECO:0000256" key="5">
    <source>
        <dbReference type="ARBA" id="ARBA00023034"/>
    </source>
</evidence>
<dbReference type="InterPro" id="IPR040911">
    <property type="entry name" value="Exostosin_GT47"/>
</dbReference>
<dbReference type="SUPFAM" id="SSF53335">
    <property type="entry name" value="S-adenosyl-L-methionine-dependent methyltransferases"/>
    <property type="match status" value="1"/>
</dbReference>